<organism evidence="2 3">
    <name type="scientific">Septoria linicola</name>
    <dbReference type="NCBI Taxonomy" id="215465"/>
    <lineage>
        <taxon>Eukaryota</taxon>
        <taxon>Fungi</taxon>
        <taxon>Dikarya</taxon>
        <taxon>Ascomycota</taxon>
        <taxon>Pezizomycotina</taxon>
        <taxon>Dothideomycetes</taxon>
        <taxon>Dothideomycetidae</taxon>
        <taxon>Mycosphaerellales</taxon>
        <taxon>Mycosphaerellaceae</taxon>
        <taxon>Septoria</taxon>
    </lineage>
</organism>
<protein>
    <submittedName>
        <fullName evidence="2">PAZ domain superfamily protein</fullName>
    </submittedName>
</protein>
<proteinExistence type="predicted"/>
<feature type="region of interest" description="Disordered" evidence="1">
    <location>
        <begin position="1"/>
        <end position="45"/>
    </location>
</feature>
<evidence type="ECO:0000313" key="2">
    <source>
        <dbReference type="EMBL" id="USW52714.1"/>
    </source>
</evidence>
<dbReference type="Proteomes" id="UP001056384">
    <property type="component" value="Chromosome 4"/>
</dbReference>
<keyword evidence="3" id="KW-1185">Reference proteome</keyword>
<name>A0A9Q9ANV5_9PEZI</name>
<dbReference type="Gene3D" id="2.170.260.10">
    <property type="entry name" value="paz domain"/>
    <property type="match status" value="1"/>
</dbReference>
<gene>
    <name evidence="2" type="ORF">Slin15195_G060330</name>
</gene>
<dbReference type="SUPFAM" id="SSF101690">
    <property type="entry name" value="PAZ domain"/>
    <property type="match status" value="1"/>
</dbReference>
<dbReference type="EMBL" id="CP099421">
    <property type="protein sequence ID" value="USW52714.1"/>
    <property type="molecule type" value="Genomic_DNA"/>
</dbReference>
<dbReference type="AlphaFoldDB" id="A0A9Q9ANV5"/>
<accession>A0A9Q9ANV5</accession>
<evidence type="ECO:0000256" key="1">
    <source>
        <dbReference type="SAM" id="MobiDB-lite"/>
    </source>
</evidence>
<dbReference type="InterPro" id="IPR036085">
    <property type="entry name" value="PAZ_dom_sf"/>
</dbReference>
<evidence type="ECO:0000313" key="3">
    <source>
        <dbReference type="Proteomes" id="UP001056384"/>
    </source>
</evidence>
<dbReference type="CDD" id="cd02846">
    <property type="entry name" value="PAZ_argonaute_like"/>
    <property type="match status" value="1"/>
</dbReference>
<reference evidence="2" key="1">
    <citation type="submission" date="2022-06" db="EMBL/GenBank/DDBJ databases">
        <title>Complete genome sequences of two strains of the flax pathogen Septoria linicola.</title>
        <authorList>
            <person name="Lapalu N."/>
            <person name="Simon A."/>
            <person name="Demenou B."/>
            <person name="Paumier D."/>
            <person name="Guillot M.-P."/>
            <person name="Gout L."/>
            <person name="Valade R."/>
        </authorList>
    </citation>
    <scope>NUCLEOTIDE SEQUENCE</scope>
    <source>
        <strain evidence="2">SE15195</strain>
    </source>
</reference>
<sequence length="910" mass="98182">MPSVNGAVSRTAATPMKSPLFQEADPYGAAPLSSPNKPHLGIKDPAFKRSDSAIDIPGIPSPPLVTITKGPSSEAGSSLYSPVAAFDVSGRKDLNTTIIYKYTIKAIDLRTGKSLENHKALLRDQVIANEAKSQNVLHSMGNMSFVSGDEWHISGSDASAVVVFTELHDAADPIFKAQKDMSGFQKSGSGPKAHWVKFIRIGFSASRPANDDLQKLRELCSNYNAGRRLFALTFDRKETTLVPAIEPANDGGLAPLSKDDVTHYIASELKRHVLKQPGLSSIALVVRGDCVFGLGTSEARGIQRLHGLRASLSLTGTPPAAQLVWQPLSQTTGGSEKTANFFKAGAVSTFLLDYFGGNLSRELNEAQLQQASTLLKGIRVNVAVKAADSPRSATIHSLGHSARRLPTCLLGTVVGEGPVERLKFPDLPCINVGTDQKPFFYPAELCYIREGQSFPGPLPVSVDVSRFQSPSAIANQPTDTHEPKNGDPFSAVKPSDFTITFVRLNNPGHASVNESAWSDFQHELGQRYQAKLAQSVLGANHFSGSIDKLREHLSHKDKCQASVKTVILIAAPASVPATELEALKTFCAVKIGAQVQVVAAAEVNRRSKRDPANRSMVMYTSQVAKRIFSRALIPGTPDEGSKLAAELAALKKRISGGRIFGINVQSLDGEYTHGSLNDSRRTHLITIVSATGKVAAVNTTTDLCNTHSDDYLVELLASVEAAFKAHVDQHAKVNSTEAVVYISGLPSMTKLRFDSLGSAISKLTPLKKDPPLKPSNFTFLTMSRETQINIPATDSFFAISPLTPAEHHETTNNVNLGHVVLAHNYRKPAGYMDTNGQLREPTTLWRALRRKAVPGGGFKTEELLMRAREPSILQLAALANKRAKGRVIKVDGKLEVAAVKEGLKGTLWYL</sequence>
<feature type="compositionally biased region" description="Polar residues" evidence="1">
    <location>
        <begin position="1"/>
        <end position="12"/>
    </location>
</feature>